<feature type="region of interest" description="Disordered" evidence="1">
    <location>
        <begin position="40"/>
        <end position="79"/>
    </location>
</feature>
<comment type="caution">
    <text evidence="2">The sequence shown here is derived from an EMBL/GenBank/DDBJ whole genome shotgun (WGS) entry which is preliminary data.</text>
</comment>
<evidence type="ECO:0000256" key="1">
    <source>
        <dbReference type="SAM" id="MobiDB-lite"/>
    </source>
</evidence>
<dbReference type="PANTHER" id="PTHR35297:SF2">
    <property type="entry name" value="PROTEIN, PUTATIVE-RELATED"/>
    <property type="match status" value="1"/>
</dbReference>
<reference evidence="2" key="1">
    <citation type="submission" date="2023-03" db="EMBL/GenBank/DDBJ databases">
        <title>Chromosome-scale reference genome and RAD-based genetic map of yellow starthistle (Centaurea solstitialis) reveal putative structural variation and QTLs associated with invader traits.</title>
        <authorList>
            <person name="Reatini B."/>
            <person name="Cang F.A."/>
            <person name="Jiang Q."/>
            <person name="Mckibben M.T.W."/>
            <person name="Barker M.S."/>
            <person name="Rieseberg L.H."/>
            <person name="Dlugosch K.M."/>
        </authorList>
    </citation>
    <scope>NUCLEOTIDE SEQUENCE</scope>
    <source>
        <strain evidence="2">CAN-66</strain>
        <tissue evidence="2">Leaf</tissue>
    </source>
</reference>
<proteinExistence type="predicted"/>
<dbReference type="EMBL" id="JARYMX010000003">
    <property type="protein sequence ID" value="KAJ9555183.1"/>
    <property type="molecule type" value="Genomic_DNA"/>
</dbReference>
<dbReference type="PANTHER" id="PTHR35297">
    <property type="entry name" value="PROTEIN, PUTATIVE-RELATED"/>
    <property type="match status" value="1"/>
</dbReference>
<gene>
    <name evidence="2" type="ORF">OSB04_009797</name>
</gene>
<evidence type="ECO:0000313" key="2">
    <source>
        <dbReference type="EMBL" id="KAJ9555183.1"/>
    </source>
</evidence>
<keyword evidence="3" id="KW-1185">Reference proteome</keyword>
<feature type="compositionally biased region" description="Low complexity" evidence="1">
    <location>
        <begin position="56"/>
        <end position="70"/>
    </location>
</feature>
<evidence type="ECO:0000313" key="3">
    <source>
        <dbReference type="Proteomes" id="UP001172457"/>
    </source>
</evidence>
<dbReference type="Proteomes" id="UP001172457">
    <property type="component" value="Chromosome 3"/>
</dbReference>
<dbReference type="AlphaFoldDB" id="A0AA38TDV2"/>
<organism evidence="2 3">
    <name type="scientific">Centaurea solstitialis</name>
    <name type="common">yellow star-thistle</name>
    <dbReference type="NCBI Taxonomy" id="347529"/>
    <lineage>
        <taxon>Eukaryota</taxon>
        <taxon>Viridiplantae</taxon>
        <taxon>Streptophyta</taxon>
        <taxon>Embryophyta</taxon>
        <taxon>Tracheophyta</taxon>
        <taxon>Spermatophyta</taxon>
        <taxon>Magnoliopsida</taxon>
        <taxon>eudicotyledons</taxon>
        <taxon>Gunneridae</taxon>
        <taxon>Pentapetalae</taxon>
        <taxon>asterids</taxon>
        <taxon>campanulids</taxon>
        <taxon>Asterales</taxon>
        <taxon>Asteraceae</taxon>
        <taxon>Carduoideae</taxon>
        <taxon>Cardueae</taxon>
        <taxon>Centaureinae</taxon>
        <taxon>Centaurea</taxon>
    </lineage>
</organism>
<name>A0AA38TDV2_9ASTR</name>
<protein>
    <submittedName>
        <fullName evidence="2">Uncharacterized protein</fullName>
    </submittedName>
</protein>
<accession>A0AA38TDV2</accession>
<sequence length="182" mass="20039">MHRQSLGGSPASKLINSHGVLFSIAGVGIIKDDINNNGFTSDDHHHHHHRKDNKIASSSSSSPATAAAAADNDDEHKSQKPYQLKSTLLASSSSSSRLVHLIPLLTFLCFLVLYLTSHDPSRRDLGGFTTLSSRKASIDSTVDIDNIGALEIEKSDVLAIRSMRNLQQQERHHHRLHRKFGH</sequence>